<evidence type="ECO:0000313" key="2">
    <source>
        <dbReference type="EMBL" id="AQS38652.1"/>
    </source>
</evidence>
<dbReference type="Pfam" id="PF03413">
    <property type="entry name" value="PepSY"/>
    <property type="match status" value="1"/>
</dbReference>
<dbReference type="Gene3D" id="3.10.450.40">
    <property type="match status" value="1"/>
</dbReference>
<dbReference type="STRING" id="225848.Sps_03525"/>
<name>A0A1S6HT25_9GAMM</name>
<dbReference type="PANTHER" id="PTHR33794:SF1">
    <property type="entry name" value="BACILLOLYSIN"/>
    <property type="match status" value="1"/>
</dbReference>
<feature type="domain" description="PepSY" evidence="1">
    <location>
        <begin position="145"/>
        <end position="195"/>
    </location>
</feature>
<proteinExistence type="predicted"/>
<dbReference type="InterPro" id="IPR050728">
    <property type="entry name" value="Zinc_Metalloprotease_M4"/>
</dbReference>
<organism evidence="2 3">
    <name type="scientific">Shewanella psychrophila</name>
    <dbReference type="NCBI Taxonomy" id="225848"/>
    <lineage>
        <taxon>Bacteria</taxon>
        <taxon>Pseudomonadati</taxon>
        <taxon>Pseudomonadota</taxon>
        <taxon>Gammaproteobacteria</taxon>
        <taxon>Alteromonadales</taxon>
        <taxon>Shewanellaceae</taxon>
        <taxon>Shewanella</taxon>
    </lineage>
</organism>
<dbReference type="EMBL" id="CP014782">
    <property type="protein sequence ID" value="AQS38652.1"/>
    <property type="molecule type" value="Genomic_DNA"/>
</dbReference>
<accession>A0A1S6HT25</accession>
<evidence type="ECO:0000313" key="3">
    <source>
        <dbReference type="Proteomes" id="UP000189545"/>
    </source>
</evidence>
<reference evidence="2 3" key="1">
    <citation type="submission" date="2016-03" db="EMBL/GenBank/DDBJ databases">
        <title>Complete genome sequence of Shewanella psychrophila WP2, a deep sea bacterium isolated from west Pacific sediment.</title>
        <authorList>
            <person name="Xu G."/>
            <person name="Jian H."/>
        </authorList>
    </citation>
    <scope>NUCLEOTIDE SEQUENCE [LARGE SCALE GENOMIC DNA]</scope>
    <source>
        <strain evidence="2 3">WP2</strain>
    </source>
</reference>
<protein>
    <submittedName>
        <fullName evidence="2">Peptidase propeptide domain-containing protein</fullName>
    </submittedName>
</protein>
<evidence type="ECO:0000259" key="1">
    <source>
        <dbReference type="Pfam" id="PF03413"/>
    </source>
</evidence>
<keyword evidence="3" id="KW-1185">Reference proteome</keyword>
<dbReference type="Gene3D" id="3.10.450.490">
    <property type="match status" value="1"/>
</dbReference>
<dbReference type="AlphaFoldDB" id="A0A1S6HT25"/>
<sequence>MYLLFFLKSDYMKLILAIVFYVGFISSVFSAERIEINDSIFKIKESMSIMSLLNLNDDYSFISTLALEVDGVKVNRHQEFYKSIPVYAAHVVSKQAIGSNIVRISGGYIQGIEQDLISTDPFLTGSAAFDIALRHLGIVDDTNAIIENKHNKLTIYIDSDLTAYLAYQISFFTDITGPSRPFFYINADTGEVLDNWDGLTHITTSCAIDENLDMKILRSRTLAVLNAFFEESFNYYPVLLEATRNYNDDNNEDSRVNYEKSRIRYAVILERYSKAHKCAVKVME</sequence>
<gene>
    <name evidence="2" type="ORF">Sps_03525</name>
</gene>
<dbReference type="Proteomes" id="UP000189545">
    <property type="component" value="Chromosome"/>
</dbReference>
<dbReference type="InterPro" id="IPR025711">
    <property type="entry name" value="PepSY"/>
</dbReference>
<dbReference type="PANTHER" id="PTHR33794">
    <property type="entry name" value="BACILLOLYSIN"/>
    <property type="match status" value="1"/>
</dbReference>
<dbReference type="KEGG" id="spsw:Sps_03525"/>